<dbReference type="Gene3D" id="2.60.120.650">
    <property type="entry name" value="Cupin"/>
    <property type="match status" value="1"/>
</dbReference>
<protein>
    <recommendedName>
        <fullName evidence="4">JmjC domain-containing protein</fullName>
    </recommendedName>
</protein>
<accession>A0ABT9NMT7</accession>
<keyword evidence="2" id="KW-0479">Metal-binding</keyword>
<sequence>MTNVEHVSALDLLTGDAQVFREKIWASRVHLHQVDPATLVGKLSLDDVDHLLTSTAMRTPAMRMAKDGQVLPESRYTRGATLAGRPLTGLVDARKVFAELDDGASVVLQGLHRYWPPLRDLVAQLELELGHPCQANAYLTPPHSQGFAVHSDSHDVIVFQTAGRKVWEVHEAPDGDPDGPREAREVVLEPGVAMYLPTGTPHAARAQDELSLHVTIGINQLTWNGLVRRSVAPLLDAIDDGHLPAGFADDPALLREGLALRLELLADQLRGLDPATVAEAEASRVLTSRVPHLRGGLTDRLGAPIEDDTVLVRRTGRPCVLRDNPDADDRVDLLLGDRVVTLPSWLRPALEAIRGAQRLRPADLGELDPPLDPQSRVVLCRRLVREGLLTRAGA</sequence>
<dbReference type="Proteomes" id="UP001240447">
    <property type="component" value="Unassembled WGS sequence"/>
</dbReference>
<evidence type="ECO:0000259" key="4">
    <source>
        <dbReference type="PROSITE" id="PS51184"/>
    </source>
</evidence>
<dbReference type="InterPro" id="IPR003347">
    <property type="entry name" value="JmjC_dom"/>
</dbReference>
<dbReference type="Pfam" id="PF08007">
    <property type="entry name" value="JmjC_2"/>
    <property type="match status" value="1"/>
</dbReference>
<evidence type="ECO:0000256" key="1">
    <source>
        <dbReference type="ARBA" id="ARBA00001954"/>
    </source>
</evidence>
<gene>
    <name evidence="5" type="ORF">J2S59_001328</name>
</gene>
<keyword evidence="3" id="KW-0408">Iron</keyword>
<dbReference type="PANTHER" id="PTHR13096:SF9">
    <property type="entry name" value="BIFUNCTIONAL LYSINE-SPECIFIC DEMETHYLASE AND HISTIDYL-HYDROXYLASE"/>
    <property type="match status" value="1"/>
</dbReference>
<comment type="caution">
    <text evidence="5">The sequence shown here is derived from an EMBL/GenBank/DDBJ whole genome shotgun (WGS) entry which is preliminary data.</text>
</comment>
<dbReference type="PROSITE" id="PS51184">
    <property type="entry name" value="JMJC"/>
    <property type="match status" value="1"/>
</dbReference>
<proteinExistence type="predicted"/>
<evidence type="ECO:0000256" key="2">
    <source>
        <dbReference type="ARBA" id="ARBA00022723"/>
    </source>
</evidence>
<evidence type="ECO:0000313" key="6">
    <source>
        <dbReference type="Proteomes" id="UP001240447"/>
    </source>
</evidence>
<dbReference type="EMBL" id="JAUSQM010000001">
    <property type="protein sequence ID" value="MDP9821519.1"/>
    <property type="molecule type" value="Genomic_DNA"/>
</dbReference>
<dbReference type="PANTHER" id="PTHR13096">
    <property type="entry name" value="MINA53 MYC INDUCED NUCLEAR ANTIGEN"/>
    <property type="match status" value="1"/>
</dbReference>
<reference evidence="5 6" key="1">
    <citation type="submission" date="2023-07" db="EMBL/GenBank/DDBJ databases">
        <title>Sequencing the genomes of 1000 actinobacteria strains.</title>
        <authorList>
            <person name="Klenk H.-P."/>
        </authorList>
    </citation>
    <scope>NUCLEOTIDE SEQUENCE [LARGE SCALE GENOMIC DNA]</scope>
    <source>
        <strain evidence="5 6">GD13</strain>
    </source>
</reference>
<keyword evidence="6" id="KW-1185">Reference proteome</keyword>
<evidence type="ECO:0000313" key="5">
    <source>
        <dbReference type="EMBL" id="MDP9821519.1"/>
    </source>
</evidence>
<name>A0ABT9NMT7_9ACTN</name>
<feature type="domain" description="JmjC" evidence="4">
    <location>
        <begin position="104"/>
        <end position="235"/>
    </location>
</feature>
<evidence type="ECO:0000256" key="3">
    <source>
        <dbReference type="ARBA" id="ARBA00023004"/>
    </source>
</evidence>
<comment type="cofactor">
    <cofactor evidence="1">
        <name>Fe(2+)</name>
        <dbReference type="ChEBI" id="CHEBI:29033"/>
    </cofactor>
</comment>
<dbReference type="RefSeq" id="WP_306824937.1">
    <property type="nucleotide sequence ID" value="NZ_JAUSQM010000001.1"/>
</dbReference>
<dbReference type="SUPFAM" id="SSF51197">
    <property type="entry name" value="Clavaminate synthase-like"/>
    <property type="match status" value="1"/>
</dbReference>
<organism evidence="5 6">
    <name type="scientific">Nocardioides massiliensis</name>
    <dbReference type="NCBI Taxonomy" id="1325935"/>
    <lineage>
        <taxon>Bacteria</taxon>
        <taxon>Bacillati</taxon>
        <taxon>Actinomycetota</taxon>
        <taxon>Actinomycetes</taxon>
        <taxon>Propionibacteriales</taxon>
        <taxon>Nocardioidaceae</taxon>
        <taxon>Nocardioides</taxon>
    </lineage>
</organism>
<dbReference type="InterPro" id="IPR039994">
    <property type="entry name" value="NO66-like"/>
</dbReference>